<evidence type="ECO:0000259" key="12">
    <source>
        <dbReference type="PROSITE" id="PS50071"/>
    </source>
</evidence>
<dbReference type="Pfam" id="PF00046">
    <property type="entry name" value="Homeodomain"/>
    <property type="match status" value="1"/>
</dbReference>
<keyword evidence="4 9" id="KW-0238">DNA-binding</keyword>
<comment type="similarity">
    <text evidence="8">Belongs to the WUS homeobox family.</text>
</comment>
<dbReference type="PANTHER" id="PTHR46998:SF2">
    <property type="entry name" value="WUSCHEL-RELATED HOMEOBOX 11"/>
    <property type="match status" value="1"/>
</dbReference>
<dbReference type="GeneID" id="104789095"/>
<dbReference type="SUPFAM" id="SSF46689">
    <property type="entry name" value="Homeodomain-like"/>
    <property type="match status" value="1"/>
</dbReference>
<evidence type="ECO:0000256" key="8">
    <source>
        <dbReference type="ARBA" id="ARBA00024040"/>
    </source>
</evidence>
<protein>
    <submittedName>
        <fullName evidence="14">WUSCHEL-related homeobox 11 isoform X3</fullName>
    </submittedName>
</protein>
<dbReference type="GO" id="GO:0003677">
    <property type="term" value="F:DNA binding"/>
    <property type="evidence" value="ECO:0007669"/>
    <property type="project" value="UniProtKB-KW"/>
</dbReference>
<evidence type="ECO:0000256" key="6">
    <source>
        <dbReference type="ARBA" id="ARBA00023163"/>
    </source>
</evidence>
<name>A0ABM1RKW6_CAMSA</name>
<feature type="region of interest" description="Disordered" evidence="11">
    <location>
        <begin position="1"/>
        <end position="37"/>
    </location>
</feature>
<dbReference type="RefSeq" id="XP_019099654.1">
    <property type="nucleotide sequence ID" value="XM_019244109.1"/>
</dbReference>
<dbReference type="Gene3D" id="1.10.10.60">
    <property type="entry name" value="Homeodomain-like"/>
    <property type="match status" value="1"/>
</dbReference>
<sequence>MDQEQPPHSPTGHSRSPPSSSASGSTTAEPVRSRWSPKPEQILILESIFNSGMVNPPKEETVRIRKMLEKFGAVGDANVFYWFQNRRSRSRRRQRQLQAAAAAAAATTNTCDQTMMVSNSLPHHSGSDLGFGGCSTSSNYLFASSSSSYGGGGCDNQSNSGMENLLTMSSQMGYQEANHLHYQHQSSNVASILCPPDQNSHFHYQQGVITVFINGVPTEVTRGGIDMKATFGEDLVLVHSSGVPLPTDEFGFLMHTLQHGEAYFLVINSILLLFFYC</sequence>
<dbReference type="PROSITE" id="PS50071">
    <property type="entry name" value="HOMEOBOX_2"/>
    <property type="match status" value="1"/>
</dbReference>
<gene>
    <name evidence="14" type="primary">LOC104789095</name>
</gene>
<evidence type="ECO:0000313" key="13">
    <source>
        <dbReference type="Proteomes" id="UP000694864"/>
    </source>
</evidence>
<evidence type="ECO:0000256" key="4">
    <source>
        <dbReference type="ARBA" id="ARBA00023125"/>
    </source>
</evidence>
<evidence type="ECO:0000256" key="3">
    <source>
        <dbReference type="ARBA" id="ARBA00023015"/>
    </source>
</evidence>
<dbReference type="InterPro" id="IPR009057">
    <property type="entry name" value="Homeodomain-like_sf"/>
</dbReference>
<reference evidence="13" key="1">
    <citation type="journal article" date="2014" name="Nat. Commun.">
        <title>The emerging biofuel crop Camelina sativa retains a highly undifferentiated hexaploid genome structure.</title>
        <authorList>
            <person name="Kagale S."/>
            <person name="Koh C."/>
            <person name="Nixon J."/>
            <person name="Bollina V."/>
            <person name="Clarke W.E."/>
            <person name="Tuteja R."/>
            <person name="Spillane C."/>
            <person name="Robinson S.J."/>
            <person name="Links M.G."/>
            <person name="Clarke C."/>
            <person name="Higgins E.E."/>
            <person name="Huebert T."/>
            <person name="Sharpe A.G."/>
            <person name="Parkin I.A."/>
        </authorList>
    </citation>
    <scope>NUCLEOTIDE SEQUENCE [LARGE SCALE GENOMIC DNA]</scope>
    <source>
        <strain evidence="13">cv. DH55</strain>
    </source>
</reference>
<evidence type="ECO:0000256" key="10">
    <source>
        <dbReference type="RuleBase" id="RU000682"/>
    </source>
</evidence>
<dbReference type="InterPro" id="IPR001356">
    <property type="entry name" value="HD"/>
</dbReference>
<keyword evidence="6" id="KW-0804">Transcription</keyword>
<comment type="subcellular location">
    <subcellularLocation>
        <location evidence="1 9 10">Nucleus</location>
    </subcellularLocation>
</comment>
<evidence type="ECO:0000256" key="7">
    <source>
        <dbReference type="ARBA" id="ARBA00023242"/>
    </source>
</evidence>
<evidence type="ECO:0000256" key="5">
    <source>
        <dbReference type="ARBA" id="ARBA00023155"/>
    </source>
</evidence>
<keyword evidence="13" id="KW-1185">Reference proteome</keyword>
<feature type="compositionally biased region" description="Low complexity" evidence="11">
    <location>
        <begin position="10"/>
        <end position="28"/>
    </location>
</feature>
<feature type="DNA-binding region" description="Homeobox" evidence="9">
    <location>
        <begin position="30"/>
        <end position="94"/>
    </location>
</feature>
<keyword evidence="7 9" id="KW-0539">Nucleus</keyword>
<evidence type="ECO:0000313" key="14">
    <source>
        <dbReference type="RefSeq" id="XP_019099654.1"/>
    </source>
</evidence>
<dbReference type="Proteomes" id="UP000694864">
    <property type="component" value="Chromosome 1"/>
</dbReference>
<dbReference type="PANTHER" id="PTHR46998">
    <property type="entry name" value="WUSCHEL-RELATED HOMEOBOX 11"/>
    <property type="match status" value="1"/>
</dbReference>
<proteinExistence type="inferred from homology"/>
<reference evidence="14" key="2">
    <citation type="submission" date="2025-08" db="UniProtKB">
        <authorList>
            <consortium name="RefSeq"/>
        </authorList>
    </citation>
    <scope>IDENTIFICATION</scope>
    <source>
        <tissue evidence="14">Leaf</tissue>
    </source>
</reference>
<evidence type="ECO:0000256" key="2">
    <source>
        <dbReference type="ARBA" id="ARBA00022473"/>
    </source>
</evidence>
<evidence type="ECO:0000256" key="9">
    <source>
        <dbReference type="PROSITE-ProRule" id="PRU00108"/>
    </source>
</evidence>
<keyword evidence="2" id="KW-0217">Developmental protein</keyword>
<dbReference type="InterPro" id="IPR044558">
    <property type="entry name" value="WOX11-like"/>
</dbReference>
<accession>A0ABM1RKW6</accession>
<keyword evidence="5 9" id="KW-0371">Homeobox</keyword>
<feature type="domain" description="Homeobox" evidence="12">
    <location>
        <begin position="28"/>
        <end position="93"/>
    </location>
</feature>
<evidence type="ECO:0000256" key="1">
    <source>
        <dbReference type="ARBA" id="ARBA00004123"/>
    </source>
</evidence>
<organism evidence="13 14">
    <name type="scientific">Camelina sativa</name>
    <name type="common">False flax</name>
    <name type="synonym">Myagrum sativum</name>
    <dbReference type="NCBI Taxonomy" id="90675"/>
    <lineage>
        <taxon>Eukaryota</taxon>
        <taxon>Viridiplantae</taxon>
        <taxon>Streptophyta</taxon>
        <taxon>Embryophyta</taxon>
        <taxon>Tracheophyta</taxon>
        <taxon>Spermatophyta</taxon>
        <taxon>Magnoliopsida</taxon>
        <taxon>eudicotyledons</taxon>
        <taxon>Gunneridae</taxon>
        <taxon>Pentapetalae</taxon>
        <taxon>rosids</taxon>
        <taxon>malvids</taxon>
        <taxon>Brassicales</taxon>
        <taxon>Brassicaceae</taxon>
        <taxon>Camelineae</taxon>
        <taxon>Camelina</taxon>
    </lineage>
</organism>
<keyword evidence="3" id="KW-0805">Transcription regulation</keyword>
<dbReference type="SMART" id="SM00389">
    <property type="entry name" value="HOX"/>
    <property type="match status" value="1"/>
</dbReference>
<evidence type="ECO:0000256" key="11">
    <source>
        <dbReference type="SAM" id="MobiDB-lite"/>
    </source>
</evidence>